<dbReference type="Proteomes" id="UP000789831">
    <property type="component" value="Unassembled WGS sequence"/>
</dbReference>
<protein>
    <submittedName>
        <fullName evidence="1">9222_t:CDS:1</fullName>
    </submittedName>
</protein>
<comment type="caution">
    <text evidence="1">The sequence shown here is derived from an EMBL/GenBank/DDBJ whole genome shotgun (WGS) entry which is preliminary data.</text>
</comment>
<evidence type="ECO:0000313" key="1">
    <source>
        <dbReference type="EMBL" id="CAG8535845.1"/>
    </source>
</evidence>
<reference evidence="1" key="1">
    <citation type="submission" date="2021-06" db="EMBL/GenBank/DDBJ databases">
        <authorList>
            <person name="Kallberg Y."/>
            <person name="Tangrot J."/>
            <person name="Rosling A."/>
        </authorList>
    </citation>
    <scope>NUCLEOTIDE SEQUENCE</scope>
    <source>
        <strain evidence="1">MT106</strain>
    </source>
</reference>
<dbReference type="OrthoDB" id="2439721at2759"/>
<evidence type="ECO:0000313" key="2">
    <source>
        <dbReference type="Proteomes" id="UP000789831"/>
    </source>
</evidence>
<keyword evidence="2" id="KW-1185">Reference proteome</keyword>
<dbReference type="AlphaFoldDB" id="A0A9N9AM57"/>
<sequence>MALSAYAWTSLPVYPATSILRPYGSALWPMFGRGASWDNHYDSFIMAYNMAFYHYTSDFKDEIDPKDWNVLICLRYLKDRILFTSDSKQEILDSFVKVFKKINEFTFVHAEALEIQQINKKRKIEENIDEVNTSEKSDNLHEATAILNKGNGEQSFYKEVKKSNNPFWYKGNILPDGTKIEKQNRLNLIPSDDFFQETDDDEDIPPEQSFISASSGSKIWTLLSGRNVGDIYASKISENAIEKAILRYGASNIIDLSAHMKEWFCIDDRKFITKNYESMLRVPELAAEESSFVSKIEDVWVLFFINLTSCAYIVEGLSKNLKVYSIWGESFCPLSRSTDYTKGRKCDVRFLSALRVDVGEWEFSAKAIANKIIGDRCRSARINQSILNGLLEYDLNDKQVKNIQVPFLQFGGTSEQLKLKTAINVIKLVM</sequence>
<proteinExistence type="predicted"/>
<dbReference type="EMBL" id="CAJVPL010000865">
    <property type="protein sequence ID" value="CAG8535845.1"/>
    <property type="molecule type" value="Genomic_DNA"/>
</dbReference>
<feature type="non-terminal residue" evidence="1">
    <location>
        <position position="430"/>
    </location>
</feature>
<name>A0A9N9AM57_9GLOM</name>
<gene>
    <name evidence="1" type="ORF">AGERDE_LOCUS5939</name>
</gene>
<accession>A0A9N9AM57</accession>
<organism evidence="1 2">
    <name type="scientific">Ambispora gerdemannii</name>
    <dbReference type="NCBI Taxonomy" id="144530"/>
    <lineage>
        <taxon>Eukaryota</taxon>
        <taxon>Fungi</taxon>
        <taxon>Fungi incertae sedis</taxon>
        <taxon>Mucoromycota</taxon>
        <taxon>Glomeromycotina</taxon>
        <taxon>Glomeromycetes</taxon>
        <taxon>Archaeosporales</taxon>
        <taxon>Ambisporaceae</taxon>
        <taxon>Ambispora</taxon>
    </lineage>
</organism>